<reference evidence="8" key="2">
    <citation type="journal article" date="2019" name="MicrobiologyOpen">
        <title>High-quality draft genome sequence of Gaiella occulta isolated from a 150 meter deep mineral water borehole and comparison with the genome sequences of other deep-branching lineages of the phylum Actinobacteria.</title>
        <authorList>
            <person name="Severino R."/>
            <person name="Froufe H.J.C."/>
            <person name="Barroso C."/>
            <person name="Albuquerque L."/>
            <person name="Lobo-da-Cunha A."/>
            <person name="da Costa M.S."/>
            <person name="Egas C."/>
        </authorList>
    </citation>
    <scope>NUCLEOTIDE SEQUENCE [LARGE SCALE GENOMIC DNA]</scope>
    <source>
        <strain evidence="8">F2-233</strain>
    </source>
</reference>
<dbReference type="EMBL" id="QQZY01000002">
    <property type="protein sequence ID" value="RDI75435.1"/>
    <property type="molecule type" value="Genomic_DNA"/>
</dbReference>
<protein>
    <submittedName>
        <fullName evidence="7">TetR-type regulatory protein</fullName>
    </submittedName>
</protein>
<dbReference type="Proteomes" id="UP000254134">
    <property type="component" value="Unassembled WGS sequence"/>
</dbReference>
<dbReference type="PRINTS" id="PR00455">
    <property type="entry name" value="HTHTETR"/>
</dbReference>
<dbReference type="InterPro" id="IPR001647">
    <property type="entry name" value="HTH_TetR"/>
</dbReference>
<feature type="DNA-binding region" description="H-T-H motif" evidence="4">
    <location>
        <begin position="36"/>
        <end position="55"/>
    </location>
</feature>
<dbReference type="InterPro" id="IPR049445">
    <property type="entry name" value="TetR_SbtR-like_C"/>
</dbReference>
<gene>
    <name evidence="7" type="ORF">Gocc_1233</name>
</gene>
<sequence>MATVAAHALRADARRNLERILAAAGEVFAEQGFEASVADVAARAGVGTATIFRRFPTKDDLVAAVVEARVGDLVAAASRAAASDDPGAAFRAFMETAVVRLAGDRGFCEAAGSQLYAVPCLHGLHLELIGHVRTLVRRAQESGDLRRDLVAEDVPVLVRAIAEASAIAERARPGAWQRYLDLVLDGLRPAAATRLRRSAPSPRDLERAFGALPPAAP</sequence>
<dbReference type="InterPro" id="IPR009057">
    <property type="entry name" value="Homeodomain-like_sf"/>
</dbReference>
<keyword evidence="2 4" id="KW-0238">DNA-binding</keyword>
<evidence type="ECO:0000259" key="6">
    <source>
        <dbReference type="PROSITE" id="PS50977"/>
    </source>
</evidence>
<dbReference type="SUPFAM" id="SSF48498">
    <property type="entry name" value="Tetracyclin repressor-like, C-terminal domain"/>
    <property type="match status" value="1"/>
</dbReference>
<name>A0A7M2YZ54_9ACTN</name>
<evidence type="ECO:0000256" key="2">
    <source>
        <dbReference type="ARBA" id="ARBA00023125"/>
    </source>
</evidence>
<dbReference type="RefSeq" id="WP_114795640.1">
    <property type="nucleotide sequence ID" value="NZ_QQZY01000002.1"/>
</dbReference>
<evidence type="ECO:0000313" key="8">
    <source>
        <dbReference type="Proteomes" id="UP000254134"/>
    </source>
</evidence>
<proteinExistence type="predicted"/>
<dbReference type="Pfam" id="PF21597">
    <property type="entry name" value="TetR_C_43"/>
    <property type="match status" value="1"/>
</dbReference>
<dbReference type="AlphaFoldDB" id="A0A7M2YZ54"/>
<evidence type="ECO:0000256" key="4">
    <source>
        <dbReference type="PROSITE-ProRule" id="PRU00335"/>
    </source>
</evidence>
<feature type="region of interest" description="Disordered" evidence="5">
    <location>
        <begin position="195"/>
        <end position="217"/>
    </location>
</feature>
<dbReference type="PROSITE" id="PS01081">
    <property type="entry name" value="HTH_TETR_1"/>
    <property type="match status" value="1"/>
</dbReference>
<evidence type="ECO:0000256" key="1">
    <source>
        <dbReference type="ARBA" id="ARBA00023015"/>
    </source>
</evidence>
<feature type="domain" description="HTH tetR-type" evidence="6">
    <location>
        <begin position="14"/>
        <end position="73"/>
    </location>
</feature>
<dbReference type="PROSITE" id="PS50977">
    <property type="entry name" value="HTH_TETR_2"/>
    <property type="match status" value="1"/>
</dbReference>
<dbReference type="Pfam" id="PF00440">
    <property type="entry name" value="TetR_N"/>
    <property type="match status" value="1"/>
</dbReference>
<dbReference type="PANTHER" id="PTHR30055:SF234">
    <property type="entry name" value="HTH-TYPE TRANSCRIPTIONAL REGULATOR BETI"/>
    <property type="match status" value="1"/>
</dbReference>
<dbReference type="Gene3D" id="1.10.357.10">
    <property type="entry name" value="Tetracycline Repressor, domain 2"/>
    <property type="match status" value="1"/>
</dbReference>
<dbReference type="SUPFAM" id="SSF46689">
    <property type="entry name" value="Homeodomain-like"/>
    <property type="match status" value="1"/>
</dbReference>
<dbReference type="GO" id="GO:0003700">
    <property type="term" value="F:DNA-binding transcription factor activity"/>
    <property type="evidence" value="ECO:0007669"/>
    <property type="project" value="TreeGrafter"/>
</dbReference>
<dbReference type="InterPro" id="IPR036271">
    <property type="entry name" value="Tet_transcr_reg_TetR-rel_C_sf"/>
</dbReference>
<dbReference type="PANTHER" id="PTHR30055">
    <property type="entry name" value="HTH-TYPE TRANSCRIPTIONAL REGULATOR RUTR"/>
    <property type="match status" value="1"/>
</dbReference>
<keyword evidence="1" id="KW-0805">Transcription regulation</keyword>
<dbReference type="OrthoDB" id="9795011at2"/>
<dbReference type="InterPro" id="IPR050109">
    <property type="entry name" value="HTH-type_TetR-like_transc_reg"/>
</dbReference>
<dbReference type="GO" id="GO:0000976">
    <property type="term" value="F:transcription cis-regulatory region binding"/>
    <property type="evidence" value="ECO:0007669"/>
    <property type="project" value="TreeGrafter"/>
</dbReference>
<reference evidence="7 8" key="1">
    <citation type="submission" date="2018-07" db="EMBL/GenBank/DDBJ databases">
        <title>High-quality-draft genome sequence of Gaiella occulta.</title>
        <authorList>
            <person name="Severino R."/>
            <person name="Froufe H.J.C."/>
            <person name="Rainey F.A."/>
            <person name="Barroso C."/>
            <person name="Albuquerque L."/>
            <person name="Lobo-Da-Cunha A."/>
            <person name="Da Costa M.S."/>
            <person name="Egas C."/>
        </authorList>
    </citation>
    <scope>NUCLEOTIDE SEQUENCE [LARGE SCALE GENOMIC DNA]</scope>
    <source>
        <strain evidence="7 8">F2-233</strain>
    </source>
</reference>
<keyword evidence="3" id="KW-0804">Transcription</keyword>
<comment type="caution">
    <text evidence="7">The sequence shown here is derived from an EMBL/GenBank/DDBJ whole genome shotgun (WGS) entry which is preliminary data.</text>
</comment>
<evidence type="ECO:0000256" key="3">
    <source>
        <dbReference type="ARBA" id="ARBA00023163"/>
    </source>
</evidence>
<dbReference type="InterPro" id="IPR023772">
    <property type="entry name" value="DNA-bd_HTH_TetR-type_CS"/>
</dbReference>
<accession>A0A7M2YZ54</accession>
<evidence type="ECO:0000313" key="7">
    <source>
        <dbReference type="EMBL" id="RDI75435.1"/>
    </source>
</evidence>
<organism evidence="7 8">
    <name type="scientific">Gaiella occulta</name>
    <dbReference type="NCBI Taxonomy" id="1002870"/>
    <lineage>
        <taxon>Bacteria</taxon>
        <taxon>Bacillati</taxon>
        <taxon>Actinomycetota</taxon>
        <taxon>Thermoleophilia</taxon>
        <taxon>Gaiellales</taxon>
        <taxon>Gaiellaceae</taxon>
        <taxon>Gaiella</taxon>
    </lineage>
</organism>
<evidence type="ECO:0000256" key="5">
    <source>
        <dbReference type="SAM" id="MobiDB-lite"/>
    </source>
</evidence>
<keyword evidence="8" id="KW-1185">Reference proteome</keyword>